<dbReference type="EMBL" id="JAAVLW010000009">
    <property type="protein sequence ID" value="NOJ50062.1"/>
    <property type="molecule type" value="Genomic_DNA"/>
</dbReference>
<name>A0A7Y4HAD3_9BRAD</name>
<protein>
    <submittedName>
        <fullName evidence="1">Uncharacterized protein</fullName>
    </submittedName>
</protein>
<sequence length="135" mass="14240">MIGGIEATWRFVTVAKTSMMAGAVVLALGLTSPVVANAVCIDEPCPPQRPPGGLAVGKLPAPNGGVVAYRIMGGNPACASYDGRNCLWGLKVSQIDLDRVRPLVCGANHRAAWGVTGYEGRRHWCNLARRVVSID</sequence>
<dbReference type="Proteomes" id="UP000528734">
    <property type="component" value="Unassembled WGS sequence"/>
</dbReference>
<evidence type="ECO:0000313" key="2">
    <source>
        <dbReference type="Proteomes" id="UP000528734"/>
    </source>
</evidence>
<gene>
    <name evidence="1" type="ORF">HCN50_28070</name>
</gene>
<organism evidence="1 2">
    <name type="scientific">Bradyrhizobium archetypum</name>
    <dbReference type="NCBI Taxonomy" id="2721160"/>
    <lineage>
        <taxon>Bacteria</taxon>
        <taxon>Pseudomonadati</taxon>
        <taxon>Pseudomonadota</taxon>
        <taxon>Alphaproteobacteria</taxon>
        <taxon>Hyphomicrobiales</taxon>
        <taxon>Nitrobacteraceae</taxon>
        <taxon>Bradyrhizobium</taxon>
    </lineage>
</organism>
<keyword evidence="2" id="KW-1185">Reference proteome</keyword>
<comment type="caution">
    <text evidence="1">The sequence shown here is derived from an EMBL/GenBank/DDBJ whole genome shotgun (WGS) entry which is preliminary data.</text>
</comment>
<reference evidence="1 2" key="1">
    <citation type="submission" date="2020-03" db="EMBL/GenBank/DDBJ databases">
        <title>Bradyrhizobium diversity isolated from nodules of Muelleranthus trifoliolatus.</title>
        <authorList>
            <person name="Klepa M."/>
            <person name="Helene L."/>
            <person name="Hungria M."/>
        </authorList>
    </citation>
    <scope>NUCLEOTIDE SEQUENCE [LARGE SCALE GENOMIC DNA]</scope>
    <source>
        <strain evidence="1 2">WSM 1744</strain>
    </source>
</reference>
<dbReference type="AlphaFoldDB" id="A0A7Y4HAD3"/>
<dbReference type="RefSeq" id="WP_171713113.1">
    <property type="nucleotide sequence ID" value="NZ_JAAVLW010000009.1"/>
</dbReference>
<evidence type="ECO:0000313" key="1">
    <source>
        <dbReference type="EMBL" id="NOJ50062.1"/>
    </source>
</evidence>
<proteinExistence type="predicted"/>
<accession>A0A7Y4HAD3</accession>